<name>A0A084EU68_SPHYA</name>
<sequence length="681" mass="76668">MKIDLFLDYCHEVFLQEEALALDRLSDANLAIPENAIITLPTATHPGSKMSDDDWLWPEELMPHLQPSQRSICHRLPCDLRALGGDGLLNTIKRFLVLSMVAPIKNPIRLPGLKARQSVLNEFAGDMIARGKFSFASLSATDWDELLDAASKGRKKHTTRLLTHLQGLAEYGRRGFIADYPGQSLPSAGNSGGDAFIADDISDAFDDHENYSNEIEAPPSDVTYLPLSDRYVTEMGRRCYFYLNEIGPNLATIFENHPDMEENRAEWFPRGRKGAPKPQTVRLARTEAWKQKLADFKWTKSDGSPLTEIPFTCDCLVFPPTKWDELERLISRHVDSILHILLLLSGGRKSEVLSLKRSVVLREAGTVDEFGIVEGRTMKPSRTSLGDKRNWPIPAQVVGWLKTQAKLAEVLGPRDSDGFWWSMSGTSAGVARISPHYRCTQFAERHGLAHLNDGTAHPHRYRKTIARLALLALTGAPMLVMEMFGHSDIMTTMRYLLADPGILADLREMLGERRVEVALNIVEDLDRSAGPASATLRSQRDRFFDELNIPFNERAQRVTLMQFVTAKLLDGAMDIKIIYPGVVCIRALEQTGLCAVGGRQIDPAACQSKCRFRLDLSLRIDEVYETIEDLFDHYHEAIVDKLDLPRKFFAAQILDQVEIFPEIKDHYRNDDRFLALISKAA</sequence>
<gene>
    <name evidence="3" type="ORF">CP98_00188</name>
</gene>
<dbReference type="SUPFAM" id="SSF56349">
    <property type="entry name" value="DNA breaking-rejoining enzymes"/>
    <property type="match status" value="1"/>
</dbReference>
<dbReference type="eggNOG" id="COG0582">
    <property type="taxonomic scope" value="Bacteria"/>
</dbReference>
<dbReference type="EMBL" id="JGVR01000001">
    <property type="protein sequence ID" value="KEZ21510.1"/>
    <property type="molecule type" value="Genomic_DNA"/>
</dbReference>
<evidence type="ECO:0000259" key="2">
    <source>
        <dbReference type="PROSITE" id="PS51898"/>
    </source>
</evidence>
<evidence type="ECO:0000313" key="4">
    <source>
        <dbReference type="Proteomes" id="UP000028534"/>
    </source>
</evidence>
<dbReference type="InterPro" id="IPR011010">
    <property type="entry name" value="DNA_brk_join_enz"/>
</dbReference>
<feature type="domain" description="Tyr recombinase" evidence="2">
    <location>
        <begin position="316"/>
        <end position="508"/>
    </location>
</feature>
<evidence type="ECO:0000313" key="3">
    <source>
        <dbReference type="EMBL" id="KEZ21510.1"/>
    </source>
</evidence>
<reference evidence="3 4" key="1">
    <citation type="submission" date="2014-03" db="EMBL/GenBank/DDBJ databases">
        <title>Genome sequence of Sphingobium yanoikuyae B1.</title>
        <authorList>
            <person name="Gan H.M."/>
            <person name="Gan H.Y."/>
            <person name="Savka M.A."/>
        </authorList>
    </citation>
    <scope>NUCLEOTIDE SEQUENCE [LARGE SCALE GENOMIC DNA]</scope>
    <source>
        <strain evidence="3 4">B1</strain>
    </source>
</reference>
<dbReference type="Proteomes" id="UP000028534">
    <property type="component" value="Unassembled WGS sequence"/>
</dbReference>
<proteinExistence type="predicted"/>
<dbReference type="CDD" id="cd00397">
    <property type="entry name" value="DNA_BRE_C"/>
    <property type="match status" value="1"/>
</dbReference>
<organism evidence="3 4">
    <name type="scientific">Sphingobium yanoikuyae</name>
    <name type="common">Sphingomonas yanoikuyae</name>
    <dbReference type="NCBI Taxonomy" id="13690"/>
    <lineage>
        <taxon>Bacteria</taxon>
        <taxon>Pseudomonadati</taxon>
        <taxon>Pseudomonadota</taxon>
        <taxon>Alphaproteobacteria</taxon>
        <taxon>Sphingomonadales</taxon>
        <taxon>Sphingomonadaceae</taxon>
        <taxon>Sphingobium</taxon>
    </lineage>
</organism>
<dbReference type="GO" id="GO:0006310">
    <property type="term" value="P:DNA recombination"/>
    <property type="evidence" value="ECO:0007669"/>
    <property type="project" value="UniProtKB-KW"/>
</dbReference>
<dbReference type="Gene3D" id="1.10.443.10">
    <property type="entry name" value="Intergrase catalytic core"/>
    <property type="match status" value="1"/>
</dbReference>
<comment type="caution">
    <text evidence="3">The sequence shown here is derived from an EMBL/GenBank/DDBJ whole genome shotgun (WGS) entry which is preliminary data.</text>
</comment>
<accession>A0A084EU68</accession>
<dbReference type="AlphaFoldDB" id="A0A084EU68"/>
<dbReference type="RefSeq" id="WP_037516073.1">
    <property type="nucleotide sequence ID" value="NZ_JGVR01000001.1"/>
</dbReference>
<dbReference type="PATRIC" id="fig|13690.10.peg.192"/>
<dbReference type="GO" id="GO:0015074">
    <property type="term" value="P:DNA integration"/>
    <property type="evidence" value="ECO:0007669"/>
    <property type="project" value="InterPro"/>
</dbReference>
<dbReference type="PROSITE" id="PS51898">
    <property type="entry name" value="TYR_RECOMBINASE"/>
    <property type="match status" value="1"/>
</dbReference>
<dbReference type="GO" id="GO:0003677">
    <property type="term" value="F:DNA binding"/>
    <property type="evidence" value="ECO:0007669"/>
    <property type="project" value="InterPro"/>
</dbReference>
<evidence type="ECO:0000256" key="1">
    <source>
        <dbReference type="ARBA" id="ARBA00023172"/>
    </source>
</evidence>
<dbReference type="InterPro" id="IPR013762">
    <property type="entry name" value="Integrase-like_cat_sf"/>
</dbReference>
<keyword evidence="1" id="KW-0233">DNA recombination</keyword>
<protein>
    <submittedName>
        <fullName evidence="3">Site-specific recombinase XerD</fullName>
    </submittedName>
</protein>
<dbReference type="InterPro" id="IPR002104">
    <property type="entry name" value="Integrase_catalytic"/>
</dbReference>